<evidence type="ECO:0000256" key="2">
    <source>
        <dbReference type="SAM" id="SignalP"/>
    </source>
</evidence>
<feature type="region of interest" description="Disordered" evidence="1">
    <location>
        <begin position="40"/>
        <end position="63"/>
    </location>
</feature>
<sequence>MALIALIDLIVAAVQAYLYTTGWYHTLQIATGTTQQQPALLPSTANETPNADGGGRNCARAQEHGSGVQALARGLGDGQRAAQSGGVTVWRARASGRAASRWRASRLYKGLEDIAVDRTGRYSEQSSGRVGGQATGGQVQQTAGVVGREGLQRLACLARTCGPCRDLRALWRLAGLVETLRELAGLTDTCGRSGRDSGRAGKQGGRKKVGAVVGQAGG</sequence>
<dbReference type="AlphaFoldDB" id="A0AAD6VI07"/>
<organism evidence="3 4">
    <name type="scientific">Mycena pura</name>
    <dbReference type="NCBI Taxonomy" id="153505"/>
    <lineage>
        <taxon>Eukaryota</taxon>
        <taxon>Fungi</taxon>
        <taxon>Dikarya</taxon>
        <taxon>Basidiomycota</taxon>
        <taxon>Agaricomycotina</taxon>
        <taxon>Agaricomycetes</taxon>
        <taxon>Agaricomycetidae</taxon>
        <taxon>Agaricales</taxon>
        <taxon>Marasmiineae</taxon>
        <taxon>Mycenaceae</taxon>
        <taxon>Mycena</taxon>
    </lineage>
</organism>
<evidence type="ECO:0000313" key="4">
    <source>
        <dbReference type="Proteomes" id="UP001219525"/>
    </source>
</evidence>
<reference evidence="3" key="1">
    <citation type="submission" date="2023-03" db="EMBL/GenBank/DDBJ databases">
        <title>Massive genome expansion in bonnet fungi (Mycena s.s.) driven by repeated elements and novel gene families across ecological guilds.</title>
        <authorList>
            <consortium name="Lawrence Berkeley National Laboratory"/>
            <person name="Harder C.B."/>
            <person name="Miyauchi S."/>
            <person name="Viragh M."/>
            <person name="Kuo A."/>
            <person name="Thoen E."/>
            <person name="Andreopoulos B."/>
            <person name="Lu D."/>
            <person name="Skrede I."/>
            <person name="Drula E."/>
            <person name="Henrissat B."/>
            <person name="Morin E."/>
            <person name="Kohler A."/>
            <person name="Barry K."/>
            <person name="LaButti K."/>
            <person name="Morin E."/>
            <person name="Salamov A."/>
            <person name="Lipzen A."/>
            <person name="Mereny Z."/>
            <person name="Hegedus B."/>
            <person name="Baldrian P."/>
            <person name="Stursova M."/>
            <person name="Weitz H."/>
            <person name="Taylor A."/>
            <person name="Grigoriev I.V."/>
            <person name="Nagy L.G."/>
            <person name="Martin F."/>
            <person name="Kauserud H."/>
        </authorList>
    </citation>
    <scope>NUCLEOTIDE SEQUENCE</scope>
    <source>
        <strain evidence="3">9144</strain>
    </source>
</reference>
<feature type="signal peptide" evidence="2">
    <location>
        <begin position="1"/>
        <end position="16"/>
    </location>
</feature>
<name>A0AAD6VI07_9AGAR</name>
<feature type="region of interest" description="Disordered" evidence="1">
    <location>
        <begin position="190"/>
        <end position="218"/>
    </location>
</feature>
<feature type="compositionally biased region" description="Polar residues" evidence="1">
    <location>
        <begin position="40"/>
        <end position="49"/>
    </location>
</feature>
<comment type="caution">
    <text evidence="3">The sequence shown here is derived from an EMBL/GenBank/DDBJ whole genome shotgun (WGS) entry which is preliminary data.</text>
</comment>
<gene>
    <name evidence="3" type="ORF">GGX14DRAFT_394939</name>
</gene>
<proteinExistence type="predicted"/>
<keyword evidence="2" id="KW-0732">Signal</keyword>
<keyword evidence="4" id="KW-1185">Reference proteome</keyword>
<feature type="chain" id="PRO_5042238180" evidence="2">
    <location>
        <begin position="17"/>
        <end position="218"/>
    </location>
</feature>
<protein>
    <submittedName>
        <fullName evidence="3">Uncharacterized protein</fullName>
    </submittedName>
</protein>
<dbReference type="EMBL" id="JARJCW010000029">
    <property type="protein sequence ID" value="KAJ7210143.1"/>
    <property type="molecule type" value="Genomic_DNA"/>
</dbReference>
<evidence type="ECO:0000313" key="3">
    <source>
        <dbReference type="EMBL" id="KAJ7210143.1"/>
    </source>
</evidence>
<accession>A0AAD6VI07</accession>
<dbReference type="Proteomes" id="UP001219525">
    <property type="component" value="Unassembled WGS sequence"/>
</dbReference>
<evidence type="ECO:0000256" key="1">
    <source>
        <dbReference type="SAM" id="MobiDB-lite"/>
    </source>
</evidence>